<evidence type="ECO:0000259" key="4">
    <source>
        <dbReference type="Pfam" id="PF00291"/>
    </source>
</evidence>
<dbReference type="InterPro" id="IPR050147">
    <property type="entry name" value="Ser/Thr_Dehydratase"/>
</dbReference>
<comment type="caution">
    <text evidence="5">The sequence shown here is derived from an EMBL/GenBank/DDBJ whole genome shotgun (WGS) entry which is preliminary data.</text>
</comment>
<proteinExistence type="predicted"/>
<dbReference type="NCBIfam" id="NF004771">
    <property type="entry name" value="PRK06110.1"/>
    <property type="match status" value="1"/>
</dbReference>
<dbReference type="GO" id="GO:0003941">
    <property type="term" value="F:L-serine ammonia-lyase activity"/>
    <property type="evidence" value="ECO:0007669"/>
    <property type="project" value="TreeGrafter"/>
</dbReference>
<evidence type="ECO:0000256" key="2">
    <source>
        <dbReference type="ARBA" id="ARBA00022898"/>
    </source>
</evidence>
<dbReference type="PANTHER" id="PTHR48078">
    <property type="entry name" value="THREONINE DEHYDRATASE, MITOCHONDRIAL-RELATED"/>
    <property type="match status" value="1"/>
</dbReference>
<protein>
    <submittedName>
        <fullName evidence="5">Putative L-threo-3-hydroxyaspartate dehydratase</fullName>
    </submittedName>
</protein>
<name>K6W5S4_9MICO</name>
<dbReference type="GO" id="GO:0006565">
    <property type="term" value="P:L-serine catabolic process"/>
    <property type="evidence" value="ECO:0007669"/>
    <property type="project" value="TreeGrafter"/>
</dbReference>
<dbReference type="PANTHER" id="PTHR48078:SF7">
    <property type="entry name" value="BLL6502 PROTEIN"/>
    <property type="match status" value="1"/>
</dbReference>
<comment type="cofactor">
    <cofactor evidence="1">
        <name>pyridoxal 5'-phosphate</name>
        <dbReference type="ChEBI" id="CHEBI:597326"/>
    </cofactor>
</comment>
<evidence type="ECO:0000313" key="5">
    <source>
        <dbReference type="EMBL" id="GAB94525.1"/>
    </source>
</evidence>
<dbReference type="GO" id="GO:0004794">
    <property type="term" value="F:threonine deaminase activity"/>
    <property type="evidence" value="ECO:0007669"/>
    <property type="project" value="TreeGrafter"/>
</dbReference>
<dbReference type="RefSeq" id="WP_006591058.1">
    <property type="nucleotide sequence ID" value="NZ_BAHD01000005.1"/>
</dbReference>
<sequence length="333" mass="35025">MSELDSQFDLSAAALAAVRERVGRQVRPTPARRWPLLEESTGTPTWVKHEGNNPTGAFKVRGGLNYVERLLAEHGQVAGLVSATRGNHGQSLALGGATFGVPVTIVVPQGNSPDKNAAMRAYGAELVVHGEDFQAAREHSMTLARERGLLAVPSFHPWLVEGVATLAAELHEAVPDLDVIYVPVGMGSGICAQIAVRDLLGRATQIVGVVATGAPAYALSFDAGEPVTTERADTLVDGVACRVPDADAVRIICAGAARIVQVSDEQALAAMALMYRATHNLAEPAGSLALAGFLAERERVAGRNVAIVHTGANADFDLLTRALHEAECEVWPA</sequence>
<organism evidence="5 6">
    <name type="scientific">Kineosphaera limosa NBRC 100340</name>
    <dbReference type="NCBI Taxonomy" id="1184609"/>
    <lineage>
        <taxon>Bacteria</taxon>
        <taxon>Bacillati</taxon>
        <taxon>Actinomycetota</taxon>
        <taxon>Actinomycetes</taxon>
        <taxon>Micrococcales</taxon>
        <taxon>Dermatophilaceae</taxon>
        <taxon>Kineosphaera</taxon>
    </lineage>
</organism>
<keyword evidence="6" id="KW-1185">Reference proteome</keyword>
<reference evidence="5 6" key="1">
    <citation type="submission" date="2012-08" db="EMBL/GenBank/DDBJ databases">
        <title>Whole genome shotgun sequence of Kineosphaera limosa NBRC 100340.</title>
        <authorList>
            <person name="Yoshida I."/>
            <person name="Isaki S."/>
            <person name="Hosoyama A."/>
            <person name="Tsuchikane K."/>
            <person name="Katsumata H."/>
            <person name="Ando Y."/>
            <person name="Ohji S."/>
            <person name="Hamada M."/>
            <person name="Tamura T."/>
            <person name="Yamazoe A."/>
            <person name="Yamazaki S."/>
            <person name="Fujita N."/>
        </authorList>
    </citation>
    <scope>NUCLEOTIDE SEQUENCE [LARGE SCALE GENOMIC DNA]</scope>
    <source>
        <strain evidence="5 6">NBRC 100340</strain>
    </source>
</reference>
<feature type="domain" description="Tryptophan synthase beta chain-like PALP" evidence="4">
    <location>
        <begin position="25"/>
        <end position="311"/>
    </location>
</feature>
<dbReference type="AlphaFoldDB" id="K6W5S4"/>
<dbReference type="Proteomes" id="UP000008366">
    <property type="component" value="Unassembled WGS sequence"/>
</dbReference>
<evidence type="ECO:0000256" key="1">
    <source>
        <dbReference type="ARBA" id="ARBA00001933"/>
    </source>
</evidence>
<keyword evidence="3" id="KW-0456">Lyase</keyword>
<dbReference type="GO" id="GO:0006567">
    <property type="term" value="P:L-threonine catabolic process"/>
    <property type="evidence" value="ECO:0007669"/>
    <property type="project" value="TreeGrafter"/>
</dbReference>
<dbReference type="GO" id="GO:0009097">
    <property type="term" value="P:isoleucine biosynthetic process"/>
    <property type="evidence" value="ECO:0007669"/>
    <property type="project" value="TreeGrafter"/>
</dbReference>
<dbReference type="CDD" id="cd01562">
    <property type="entry name" value="Thr-dehyd"/>
    <property type="match status" value="1"/>
</dbReference>
<dbReference type="STRING" id="1184609.KILIM_005_01420"/>
<evidence type="ECO:0000313" key="6">
    <source>
        <dbReference type="Proteomes" id="UP000008366"/>
    </source>
</evidence>
<dbReference type="InterPro" id="IPR001926">
    <property type="entry name" value="TrpB-like_PALP"/>
</dbReference>
<dbReference type="SUPFAM" id="SSF53686">
    <property type="entry name" value="Tryptophan synthase beta subunit-like PLP-dependent enzymes"/>
    <property type="match status" value="1"/>
</dbReference>
<keyword evidence="2" id="KW-0663">Pyridoxal phosphate</keyword>
<dbReference type="eggNOG" id="COG1171">
    <property type="taxonomic scope" value="Bacteria"/>
</dbReference>
<evidence type="ECO:0000256" key="3">
    <source>
        <dbReference type="ARBA" id="ARBA00023239"/>
    </source>
</evidence>
<accession>K6W5S4</accession>
<dbReference type="EMBL" id="BAHD01000005">
    <property type="protein sequence ID" value="GAB94525.1"/>
    <property type="molecule type" value="Genomic_DNA"/>
</dbReference>
<dbReference type="Gene3D" id="3.40.50.1100">
    <property type="match status" value="2"/>
</dbReference>
<gene>
    <name evidence="5" type="ORF">KILIM_005_01420</name>
</gene>
<dbReference type="InterPro" id="IPR036052">
    <property type="entry name" value="TrpB-like_PALP_sf"/>
</dbReference>
<dbReference type="Pfam" id="PF00291">
    <property type="entry name" value="PALP"/>
    <property type="match status" value="1"/>
</dbReference>